<gene>
    <name evidence="2" type="ORF">ESU54_17305</name>
</gene>
<dbReference type="RefSeq" id="WP_111845781.1">
    <property type="nucleotide sequence ID" value="NZ_UEGI01000025.1"/>
</dbReference>
<protein>
    <submittedName>
        <fullName evidence="2">Uncharacterized protein</fullName>
    </submittedName>
</protein>
<keyword evidence="1" id="KW-0175">Coiled coil</keyword>
<dbReference type="Proteomes" id="UP000321497">
    <property type="component" value="Unassembled WGS sequence"/>
</dbReference>
<evidence type="ECO:0000313" key="3">
    <source>
        <dbReference type="Proteomes" id="UP000321497"/>
    </source>
</evidence>
<keyword evidence="3" id="KW-1185">Reference proteome</keyword>
<reference evidence="2 3" key="1">
    <citation type="submission" date="2019-08" db="EMBL/GenBank/DDBJ databases">
        <title>Genome of Aequorivita antarctica SW49 (type strain).</title>
        <authorList>
            <person name="Bowman J.P."/>
        </authorList>
    </citation>
    <scope>NUCLEOTIDE SEQUENCE [LARGE SCALE GENOMIC DNA]</scope>
    <source>
        <strain evidence="2 3">SW49</strain>
    </source>
</reference>
<comment type="caution">
    <text evidence="2">The sequence shown here is derived from an EMBL/GenBank/DDBJ whole genome shotgun (WGS) entry which is preliminary data.</text>
</comment>
<dbReference type="EMBL" id="VORT01000022">
    <property type="protein sequence ID" value="TXD71311.1"/>
    <property type="molecule type" value="Genomic_DNA"/>
</dbReference>
<name>A0A5C6YVV4_9FLAO</name>
<accession>A0A5C6YVV4</accession>
<dbReference type="AlphaFoldDB" id="A0A5C6YVV4"/>
<feature type="coiled-coil region" evidence="1">
    <location>
        <begin position="78"/>
        <end position="105"/>
    </location>
</feature>
<evidence type="ECO:0000313" key="2">
    <source>
        <dbReference type="EMBL" id="TXD71311.1"/>
    </source>
</evidence>
<proteinExistence type="predicted"/>
<sequence length="322" mass="36186">MLEAVVYFKPGAVTNLIKESRLLKTALLFSDTVYTNHPELDSLIAVHGLDDSISTEHQYETILNAMPALNPTASVESMRENLLQIKNLKNNNRKSSREIIALKKAQKQLGQINNTFRIITETLFDSSSFSSIVSLLSKKVFFDYDTVTLNENSEYLYLLDEDLLKGYSQTSFATSIQKKKGIEDQRILTLPLLTEEDFDQFSIPSILKSQKIAKPALLSLLASLNITLQKKNLDIINAELEQFSVHAKDLPLKKVSKKLKTTDAASISLGICTYQLFEKIIKTTPLESPLIPTPQGFVPFIFNQTIKKNKSKATKQAVLQKN</sequence>
<organism evidence="2 3">
    <name type="scientific">Aequorivita antarctica</name>
    <dbReference type="NCBI Taxonomy" id="153266"/>
    <lineage>
        <taxon>Bacteria</taxon>
        <taxon>Pseudomonadati</taxon>
        <taxon>Bacteroidota</taxon>
        <taxon>Flavobacteriia</taxon>
        <taxon>Flavobacteriales</taxon>
        <taxon>Flavobacteriaceae</taxon>
        <taxon>Aequorivita</taxon>
    </lineage>
</organism>
<evidence type="ECO:0000256" key="1">
    <source>
        <dbReference type="SAM" id="Coils"/>
    </source>
</evidence>